<protein>
    <submittedName>
        <fullName evidence="1">Uncharacterized protein</fullName>
    </submittedName>
</protein>
<keyword evidence="2" id="KW-1185">Reference proteome</keyword>
<dbReference type="Proteomes" id="UP000603506">
    <property type="component" value="Unassembled WGS sequence"/>
</dbReference>
<name>A0ABS1YYB4_9FLAO</name>
<proteinExistence type="predicted"/>
<dbReference type="EMBL" id="JAEUAH010000018">
    <property type="protein sequence ID" value="MBM0651414.1"/>
    <property type="molecule type" value="Genomic_DNA"/>
</dbReference>
<evidence type="ECO:0000313" key="1">
    <source>
        <dbReference type="EMBL" id="MBM0651414.1"/>
    </source>
</evidence>
<gene>
    <name evidence="1" type="ORF">JNB19_11730</name>
</gene>
<accession>A0ABS1YYB4</accession>
<dbReference type="RefSeq" id="WP_203093968.1">
    <property type="nucleotide sequence ID" value="NZ_JAESPH010000013.1"/>
</dbReference>
<organism evidence="1 2">
    <name type="scientific">Capnocytophaga genosp. AHN8471</name>
    <dbReference type="NCBI Taxonomy" id="327574"/>
    <lineage>
        <taxon>Bacteria</taxon>
        <taxon>Pseudomonadati</taxon>
        <taxon>Bacteroidota</taxon>
        <taxon>Flavobacteriia</taxon>
        <taxon>Flavobacteriales</taxon>
        <taxon>Flavobacteriaceae</taxon>
        <taxon>Capnocytophaga</taxon>
    </lineage>
</organism>
<evidence type="ECO:0000313" key="2">
    <source>
        <dbReference type="Proteomes" id="UP000603506"/>
    </source>
</evidence>
<comment type="caution">
    <text evidence="1">The sequence shown here is derived from an EMBL/GenBank/DDBJ whole genome shotgun (WGS) entry which is preliminary data.</text>
</comment>
<sequence>MTTKEKKDLEKKMWDKHRIKIKFKDSVESYSDEKYLSEKAIAAKALFNRIGHPKDFLQGIN</sequence>
<reference evidence="1 2" key="1">
    <citation type="submission" date="2021-01" db="EMBL/GenBank/DDBJ databases">
        <title>Evidence that Capnocytophaga endodontalis is a later homotypic synonym for Capnocytophaga genospecies AHN8471, and request for opinion on proposed recognition of strain AHN8471 as type strain of the species.</title>
        <authorList>
            <person name="Nicholson A.C."/>
            <person name="Hopper C.L."/>
            <person name="Gulvik C.A."/>
            <person name="Mcquiston J.R."/>
            <person name="Lau E.F."/>
        </authorList>
    </citation>
    <scope>NUCLEOTIDE SEQUENCE [LARGE SCALE GENOMIC DNA]</scope>
    <source>
        <strain evidence="1 2">AHN9576</strain>
    </source>
</reference>